<dbReference type="Pfam" id="PF15781">
    <property type="entry name" value="ParE-like_toxin"/>
    <property type="match status" value="1"/>
</dbReference>
<dbReference type="AlphaFoldDB" id="A0A2U3LBB7"/>
<dbReference type="EMBL" id="OMOF01000375">
    <property type="protein sequence ID" value="SPF49182.1"/>
    <property type="molecule type" value="Genomic_DNA"/>
</dbReference>
<evidence type="ECO:0000313" key="2">
    <source>
        <dbReference type="Proteomes" id="UP000238916"/>
    </source>
</evidence>
<proteinExistence type="predicted"/>
<protein>
    <recommendedName>
        <fullName evidence="3">Addiction module toxin RelE</fullName>
    </recommendedName>
</protein>
<reference evidence="2" key="1">
    <citation type="submission" date="2018-02" db="EMBL/GenBank/DDBJ databases">
        <authorList>
            <person name="Hausmann B."/>
        </authorList>
    </citation>
    <scope>NUCLEOTIDE SEQUENCE [LARGE SCALE GENOMIC DNA]</scope>
    <source>
        <strain evidence="2">Peat soil MAG SbF1</strain>
    </source>
</reference>
<dbReference type="Proteomes" id="UP000238916">
    <property type="component" value="Unassembled WGS sequence"/>
</dbReference>
<dbReference type="Gene3D" id="3.30.2310.20">
    <property type="entry name" value="RelE-like"/>
    <property type="match status" value="1"/>
</dbReference>
<organism evidence="1 2">
    <name type="scientific">Candidatus Desulfosporosinus infrequens</name>
    <dbReference type="NCBI Taxonomy" id="2043169"/>
    <lineage>
        <taxon>Bacteria</taxon>
        <taxon>Bacillati</taxon>
        <taxon>Bacillota</taxon>
        <taxon>Clostridia</taxon>
        <taxon>Eubacteriales</taxon>
        <taxon>Desulfitobacteriaceae</taxon>
        <taxon>Desulfosporosinus</taxon>
    </lineage>
</organism>
<sequence>MIELLQTPTFKRAYKKLRENERSDVNVAIRHIINKPEAGELKTGDLAGVRVYKFRMHDQQILLAYEYDYKTIILLMAIGVHENFYRDLKNR</sequence>
<accession>A0A2U3LBB7</accession>
<dbReference type="OrthoDB" id="82378at2"/>
<name>A0A2U3LBB7_9FIRM</name>
<dbReference type="InterPro" id="IPR035093">
    <property type="entry name" value="RelE/ParE_toxin_dom_sf"/>
</dbReference>
<evidence type="ECO:0008006" key="3">
    <source>
        <dbReference type="Google" id="ProtNLM"/>
    </source>
</evidence>
<dbReference type="SUPFAM" id="SSF143011">
    <property type="entry name" value="RelE-like"/>
    <property type="match status" value="1"/>
</dbReference>
<dbReference type="InterPro" id="IPR031552">
    <property type="entry name" value="ParE-like_toxin"/>
</dbReference>
<evidence type="ECO:0000313" key="1">
    <source>
        <dbReference type="EMBL" id="SPF49182.1"/>
    </source>
</evidence>
<gene>
    <name evidence="1" type="ORF">SBF1_4360001</name>
</gene>